<evidence type="ECO:0000256" key="4">
    <source>
        <dbReference type="ARBA" id="ARBA00022598"/>
    </source>
</evidence>
<dbReference type="InterPro" id="IPR011556">
    <property type="entry name" value="Glut_cys_lig_pln_type"/>
</dbReference>
<keyword evidence="8" id="KW-0809">Transit peptide</keyword>
<comment type="subunit">
    <text evidence="3">Homodimer or monomer when oxidized or reduced, respectively.</text>
</comment>
<dbReference type="EMBL" id="CP107716">
    <property type="protein sequence ID" value="UYQ71528.1"/>
    <property type="molecule type" value="Genomic_DNA"/>
</dbReference>
<dbReference type="InterPro" id="IPR035434">
    <property type="entry name" value="GCL_bact_plant"/>
</dbReference>
<evidence type="ECO:0000313" key="12">
    <source>
        <dbReference type="Proteomes" id="UP001163882"/>
    </source>
</evidence>
<comment type="similarity">
    <text evidence="2">Belongs to the carboxylate-amine ligase family. Glutamate--cysteine ligase type 2 subfamily.</text>
</comment>
<evidence type="ECO:0000256" key="9">
    <source>
        <dbReference type="ARBA" id="ARBA00023157"/>
    </source>
</evidence>
<evidence type="ECO:0000256" key="1">
    <source>
        <dbReference type="ARBA" id="ARBA00005006"/>
    </source>
</evidence>
<dbReference type="PANTHER" id="PTHR34378:SF1">
    <property type="entry name" value="GLUTAMATE--CYSTEINE LIGASE, CHLOROPLASTIC"/>
    <property type="match status" value="1"/>
</dbReference>
<dbReference type="NCBIfam" id="TIGR01436">
    <property type="entry name" value="glu_cys_lig_pln"/>
    <property type="match status" value="1"/>
</dbReference>
<dbReference type="SUPFAM" id="SSF55931">
    <property type="entry name" value="Glutamine synthetase/guanido kinase"/>
    <property type="match status" value="1"/>
</dbReference>
<name>A0ABY6ILS4_9HYPH</name>
<keyword evidence="6 10" id="KW-0547">Nucleotide-binding</keyword>
<gene>
    <name evidence="11" type="ORF">OF122_15965</name>
</gene>
<reference evidence="11" key="1">
    <citation type="submission" date="2022-10" db="EMBL/GenBank/DDBJ databases">
        <title>YIM 151497 complete genome.</title>
        <authorList>
            <person name="Chen X."/>
        </authorList>
    </citation>
    <scope>NUCLEOTIDE SEQUENCE</scope>
    <source>
        <strain evidence="11">YIM 151497</strain>
    </source>
</reference>
<dbReference type="Gene3D" id="3.30.590.20">
    <property type="match status" value="1"/>
</dbReference>
<evidence type="ECO:0000256" key="8">
    <source>
        <dbReference type="ARBA" id="ARBA00022946"/>
    </source>
</evidence>
<evidence type="ECO:0000256" key="2">
    <source>
        <dbReference type="ARBA" id="ARBA00010253"/>
    </source>
</evidence>
<dbReference type="GO" id="GO:0004357">
    <property type="term" value="F:glutamate-cysteine ligase activity"/>
    <property type="evidence" value="ECO:0007669"/>
    <property type="project" value="UniProtKB-EC"/>
</dbReference>
<keyword evidence="12" id="KW-1185">Reference proteome</keyword>
<evidence type="ECO:0000313" key="11">
    <source>
        <dbReference type="EMBL" id="UYQ71528.1"/>
    </source>
</evidence>
<dbReference type="PANTHER" id="PTHR34378">
    <property type="entry name" value="GLUTAMATE--CYSTEINE LIGASE, CHLOROPLASTIC"/>
    <property type="match status" value="1"/>
</dbReference>
<dbReference type="PIRSF" id="PIRSF017901">
    <property type="entry name" value="GCL"/>
    <property type="match status" value="1"/>
</dbReference>
<keyword evidence="7 10" id="KW-0067">ATP-binding</keyword>
<dbReference type="EC" id="6.3.2.2" evidence="10"/>
<comment type="pathway">
    <text evidence="1">Sulfur metabolism; glutathione biosynthesis; glutathione from L-cysteine and L-glutamate: step 1/2.</text>
</comment>
<evidence type="ECO:0000256" key="7">
    <source>
        <dbReference type="ARBA" id="ARBA00022840"/>
    </source>
</evidence>
<dbReference type="InterPro" id="IPR014746">
    <property type="entry name" value="Gln_synth/guanido_kin_cat_dom"/>
</dbReference>
<comment type="catalytic activity">
    <reaction evidence="10">
        <text>L-cysteine + L-glutamate + ATP = gamma-L-glutamyl-L-cysteine + ADP + phosphate + H(+)</text>
        <dbReference type="Rhea" id="RHEA:13285"/>
        <dbReference type="ChEBI" id="CHEBI:15378"/>
        <dbReference type="ChEBI" id="CHEBI:29985"/>
        <dbReference type="ChEBI" id="CHEBI:30616"/>
        <dbReference type="ChEBI" id="CHEBI:35235"/>
        <dbReference type="ChEBI" id="CHEBI:43474"/>
        <dbReference type="ChEBI" id="CHEBI:58173"/>
        <dbReference type="ChEBI" id="CHEBI:456216"/>
        <dbReference type="EC" id="6.3.2.2"/>
    </reaction>
</comment>
<dbReference type="InterPro" id="IPR006336">
    <property type="entry name" value="GCS2"/>
</dbReference>
<organism evidence="11 12">
    <name type="scientific">Pelagibacterium flavum</name>
    <dbReference type="NCBI Taxonomy" id="2984530"/>
    <lineage>
        <taxon>Bacteria</taxon>
        <taxon>Pseudomonadati</taxon>
        <taxon>Pseudomonadota</taxon>
        <taxon>Alphaproteobacteria</taxon>
        <taxon>Hyphomicrobiales</taxon>
        <taxon>Devosiaceae</taxon>
        <taxon>Pelagibacterium</taxon>
    </lineage>
</organism>
<evidence type="ECO:0000256" key="3">
    <source>
        <dbReference type="ARBA" id="ARBA00011153"/>
    </source>
</evidence>
<proteinExistence type="inferred from homology"/>
<keyword evidence="5" id="KW-0317">Glutathione biosynthesis</keyword>
<keyword evidence="9" id="KW-1015">Disulfide bond</keyword>
<evidence type="ECO:0000256" key="5">
    <source>
        <dbReference type="ARBA" id="ARBA00022684"/>
    </source>
</evidence>
<keyword evidence="4 10" id="KW-0436">Ligase</keyword>
<comment type="function">
    <text evidence="10">Catalyzes the synthesis of gamma-glutamylcysteine (gamma-GC).</text>
</comment>
<comment type="similarity">
    <text evidence="10">Belongs to the glutamate--cysteine ligase type 2 family. EgtA subfamily.</text>
</comment>
<dbReference type="Proteomes" id="UP001163882">
    <property type="component" value="Chromosome"/>
</dbReference>
<protein>
    <recommendedName>
        <fullName evidence="10">Glutamate--cysteine ligase</fullName>
        <ecNumber evidence="10">6.3.2.2</ecNumber>
    </recommendedName>
</protein>
<dbReference type="RefSeq" id="WP_264225178.1">
    <property type="nucleotide sequence ID" value="NZ_CP107716.1"/>
</dbReference>
<dbReference type="Pfam" id="PF04107">
    <property type="entry name" value="GCS2"/>
    <property type="match status" value="1"/>
</dbReference>
<sequence length="459" mass="51663">MADKPSPTIESKSQLIEAIARGCKPKSDWRIGTEHEKFTFYRDDHRPVPYEGENGIGALLDKVQAETAWLPYYDRDKVIGLNNPLGGGAISLEPGGQFELSGAPLETIHQTCTEANEHLKLLRKFTDPMGIDFLGLGVTPTWTLGDIPLMPKSRYGIMKPYMEKVGTLGTSMMFRSATVQVNLDFASEADMVKKMRVSLALQPVATALFANSPFLDGKPNGLLSFRSHIWLNTDKDRTGMLPFVFEDGMSFERYVDYALDVPMYFVIRNDEYINCAGESFRDFLDGKLPQLPGELPTVKDWEDHLSTLFPEVRMKQFLEMRGADGAPWQGICALPAFWVGLLYDQSALDAAWDLVKDWTQEERQSLRNEVPRLALKTPFRNGTLFDVAKQALAIARSGLEARNRLNWEGADETVFLKPLDYTIETGKTPAERLLDLYHGEWNGDISRVFSDYGMARHAA</sequence>
<evidence type="ECO:0000256" key="6">
    <source>
        <dbReference type="ARBA" id="ARBA00022741"/>
    </source>
</evidence>
<accession>A0ABY6ILS4</accession>
<evidence type="ECO:0000256" key="10">
    <source>
        <dbReference type="PIRNR" id="PIRNR017901"/>
    </source>
</evidence>